<dbReference type="SUPFAM" id="SSF49329">
    <property type="entry name" value="Cu,Zn superoxide dismutase-like"/>
    <property type="match status" value="1"/>
</dbReference>
<evidence type="ECO:0000256" key="2">
    <source>
        <dbReference type="SAM" id="MobiDB-lite"/>
    </source>
</evidence>
<dbReference type="PROSITE" id="PS51257">
    <property type="entry name" value="PROKAR_LIPOPROTEIN"/>
    <property type="match status" value="1"/>
</dbReference>
<organism evidence="5 6">
    <name type="scientific">Tamaricihabitans halophyticus</name>
    <dbReference type="NCBI Taxonomy" id="1262583"/>
    <lineage>
        <taxon>Bacteria</taxon>
        <taxon>Bacillati</taxon>
        <taxon>Actinomycetota</taxon>
        <taxon>Actinomycetes</taxon>
        <taxon>Pseudonocardiales</taxon>
        <taxon>Pseudonocardiaceae</taxon>
        <taxon>Tamaricihabitans</taxon>
    </lineage>
</organism>
<dbReference type="GO" id="GO:0046872">
    <property type="term" value="F:metal ion binding"/>
    <property type="evidence" value="ECO:0007669"/>
    <property type="project" value="InterPro"/>
</dbReference>
<sequence>MRRTTVRGKSTSRTLLALAAAGLLLTACGNDEEGNGQAQNNQQGDQTATTQQDDNDDQQGQPDVEQSGRLAPPESANGAFTYNTELAPEGAEVSVEAEQTRNGTKIEIDVEGLVANRGYAVHAHTEKCGDDGDAAGPHFQNEVDPAATKDEPSTDPKYANPENEVWLDLRTDGEGEGDAETEVPFKFTDRAPASIVIHENEETATHHGEAGTAGDRVACLTVPFA</sequence>
<evidence type="ECO:0000313" key="6">
    <source>
        <dbReference type="Proteomes" id="UP000294911"/>
    </source>
</evidence>
<gene>
    <name evidence="5" type="ORF">EV191_101702</name>
</gene>
<dbReference type="Proteomes" id="UP000294911">
    <property type="component" value="Unassembled WGS sequence"/>
</dbReference>
<feature type="signal peptide" evidence="3">
    <location>
        <begin position="1"/>
        <end position="29"/>
    </location>
</feature>
<dbReference type="InterPro" id="IPR001424">
    <property type="entry name" value="SOD_Cu_Zn_dom"/>
</dbReference>
<keyword evidence="6" id="KW-1185">Reference proteome</keyword>
<dbReference type="OrthoDB" id="3297424at2"/>
<dbReference type="Pfam" id="PF00080">
    <property type="entry name" value="Sod_Cu"/>
    <property type="match status" value="1"/>
</dbReference>
<name>A0A4V2SV30_9PSEU</name>
<dbReference type="AlphaFoldDB" id="A0A4V2SV30"/>
<feature type="chain" id="PRO_5039604622" evidence="3">
    <location>
        <begin position="30"/>
        <end position="225"/>
    </location>
</feature>
<feature type="region of interest" description="Disordered" evidence="2">
    <location>
        <begin position="126"/>
        <end position="161"/>
    </location>
</feature>
<dbReference type="GO" id="GO:0006801">
    <property type="term" value="P:superoxide metabolic process"/>
    <property type="evidence" value="ECO:0007669"/>
    <property type="project" value="InterPro"/>
</dbReference>
<feature type="compositionally biased region" description="Low complexity" evidence="2">
    <location>
        <begin position="31"/>
        <end position="52"/>
    </location>
</feature>
<dbReference type="RefSeq" id="WP_132875317.1">
    <property type="nucleotide sequence ID" value="NZ_SLXQ01000001.1"/>
</dbReference>
<evidence type="ECO:0000256" key="3">
    <source>
        <dbReference type="SAM" id="SignalP"/>
    </source>
</evidence>
<accession>A0A4V2SV30</accession>
<evidence type="ECO:0000256" key="1">
    <source>
        <dbReference type="ARBA" id="ARBA00010457"/>
    </source>
</evidence>
<keyword evidence="3" id="KW-0732">Signal</keyword>
<feature type="region of interest" description="Disordered" evidence="2">
    <location>
        <begin position="31"/>
        <end position="80"/>
    </location>
</feature>
<comment type="similarity">
    <text evidence="1">Belongs to the Cu-Zn superoxide dismutase family.</text>
</comment>
<comment type="caution">
    <text evidence="5">The sequence shown here is derived from an EMBL/GenBank/DDBJ whole genome shotgun (WGS) entry which is preliminary data.</text>
</comment>
<feature type="domain" description="Superoxide dismutase copper/zinc binding" evidence="4">
    <location>
        <begin position="94"/>
        <end position="219"/>
    </location>
</feature>
<evidence type="ECO:0000313" key="5">
    <source>
        <dbReference type="EMBL" id="TCP56756.1"/>
    </source>
</evidence>
<dbReference type="Gene3D" id="2.60.40.200">
    <property type="entry name" value="Superoxide dismutase, copper/zinc binding domain"/>
    <property type="match status" value="1"/>
</dbReference>
<dbReference type="InterPro" id="IPR036423">
    <property type="entry name" value="SOD-like_Cu/Zn_dom_sf"/>
</dbReference>
<reference evidence="5 6" key="1">
    <citation type="submission" date="2019-03" db="EMBL/GenBank/DDBJ databases">
        <title>Genomic Encyclopedia of Type Strains, Phase IV (KMG-IV): sequencing the most valuable type-strain genomes for metagenomic binning, comparative biology and taxonomic classification.</title>
        <authorList>
            <person name="Goeker M."/>
        </authorList>
    </citation>
    <scope>NUCLEOTIDE SEQUENCE [LARGE SCALE GENOMIC DNA]</scope>
    <source>
        <strain evidence="5 6">DSM 45765</strain>
    </source>
</reference>
<protein>
    <submittedName>
        <fullName evidence="5">Cu-Zn family superoxide dismutase</fullName>
    </submittedName>
</protein>
<evidence type="ECO:0000259" key="4">
    <source>
        <dbReference type="Pfam" id="PF00080"/>
    </source>
</evidence>
<proteinExistence type="inferred from homology"/>
<dbReference type="EMBL" id="SLXQ01000001">
    <property type="protein sequence ID" value="TCP56756.1"/>
    <property type="molecule type" value="Genomic_DNA"/>
</dbReference>